<feature type="domain" description="Phlebovirus glycoprotein G2 fusion" evidence="3">
    <location>
        <begin position="352"/>
        <end position="421"/>
    </location>
</feature>
<keyword evidence="2" id="KW-0472">Membrane</keyword>
<gene>
    <name evidence="4" type="ORF">QR680_006823</name>
</gene>
<keyword evidence="5" id="KW-1185">Reference proteome</keyword>
<proteinExistence type="predicted"/>
<feature type="region of interest" description="Disordered" evidence="1">
    <location>
        <begin position="286"/>
        <end position="332"/>
    </location>
</feature>
<comment type="caution">
    <text evidence="4">The sequence shown here is derived from an EMBL/GenBank/DDBJ whole genome shotgun (WGS) entry which is preliminary data.</text>
</comment>
<dbReference type="EMBL" id="JAUCMV010000003">
    <property type="protein sequence ID" value="KAK0413462.1"/>
    <property type="molecule type" value="Genomic_DNA"/>
</dbReference>
<protein>
    <recommendedName>
        <fullName evidence="3">Phlebovirus glycoprotein G2 fusion domain-containing protein</fullName>
    </recommendedName>
</protein>
<evidence type="ECO:0000256" key="2">
    <source>
        <dbReference type="SAM" id="Phobius"/>
    </source>
</evidence>
<feature type="compositionally biased region" description="Polar residues" evidence="1">
    <location>
        <begin position="180"/>
        <end position="189"/>
    </location>
</feature>
<reference evidence="4" key="1">
    <citation type="submission" date="2023-06" db="EMBL/GenBank/DDBJ databases">
        <title>Genomic analysis of the entomopathogenic nematode Steinernema hermaphroditum.</title>
        <authorList>
            <person name="Schwarz E.M."/>
            <person name="Heppert J.K."/>
            <person name="Baniya A."/>
            <person name="Schwartz H.T."/>
            <person name="Tan C.-H."/>
            <person name="Antoshechkin I."/>
            <person name="Sternberg P.W."/>
            <person name="Goodrich-Blair H."/>
            <person name="Dillman A.R."/>
        </authorList>
    </citation>
    <scope>NUCLEOTIDE SEQUENCE</scope>
    <source>
        <strain evidence="4">PS9179</strain>
        <tissue evidence="4">Whole animal</tissue>
    </source>
</reference>
<keyword evidence="2" id="KW-1133">Transmembrane helix</keyword>
<evidence type="ECO:0000313" key="5">
    <source>
        <dbReference type="Proteomes" id="UP001175271"/>
    </source>
</evidence>
<name>A0AA39LXQ3_9BILA</name>
<dbReference type="AlphaFoldDB" id="A0AA39LXQ3"/>
<keyword evidence="2" id="KW-0812">Transmembrane</keyword>
<organism evidence="4 5">
    <name type="scientific">Steinernema hermaphroditum</name>
    <dbReference type="NCBI Taxonomy" id="289476"/>
    <lineage>
        <taxon>Eukaryota</taxon>
        <taxon>Metazoa</taxon>
        <taxon>Ecdysozoa</taxon>
        <taxon>Nematoda</taxon>
        <taxon>Chromadorea</taxon>
        <taxon>Rhabditida</taxon>
        <taxon>Tylenchina</taxon>
        <taxon>Panagrolaimomorpha</taxon>
        <taxon>Strongyloidoidea</taxon>
        <taxon>Steinernematidae</taxon>
        <taxon>Steinernema</taxon>
    </lineage>
</organism>
<evidence type="ECO:0000313" key="4">
    <source>
        <dbReference type="EMBL" id="KAK0413462.1"/>
    </source>
</evidence>
<evidence type="ECO:0000256" key="1">
    <source>
        <dbReference type="SAM" id="MobiDB-lite"/>
    </source>
</evidence>
<evidence type="ECO:0000259" key="3">
    <source>
        <dbReference type="Pfam" id="PF07245"/>
    </source>
</evidence>
<sequence length="617" mass="68917">MADRSLVRRLDRQHSEVLTAIRRLDGLLADRERASTGLSCTALLPGSLAPCGARTYPVLVLSPCGHVLCAINNLGLRSRLVRTVAPCYGGRLVPGVPESERVLLNSAIRFPLPNPEVPLILLHCVRHSVGLSLKEKPRAGTLRHSLRIVPFNKAQLKHSKTFSKKMKRRRPSQLPRWTDESSTPHCRSPAAQSHTIYSWLWIVGRRRDSPTSFTPCVYCPLFYLDKAVLVLSSFKRSFKMSTDYVSPLKKLSGNRAPSTLEQMKTLIWKTRLGDFTDTRLKDAVIDESPPGLKSSPFGKKNHSSSTTTEKKTTEKTTTEKKTKPEEAQPATTQLLTVEERIHLLFNDLLFLGVSCASVEDAESLNCTVHDDCQCDATELILNCRCSQSNLNQRMSEITNILPVVRPTYTFEEPADNGTLQVNMAEVYGSELLLVFHGNYSRAVTVTDRDTCAAEATPLTGCYNCPKGRSDFSLAHQHPSLSNATQQAAPTLSAFITQRRKSKNSACGEDPKAVNITGTLEFTALEKKEYNAIELPEFPFPDFSFIGKFLINWYKTALMTFFAAIIALMLTYLYLGLILRVILQLAVKLVTFFGITIWVRLIKLGLHSFRRGSHSKQQ</sequence>
<feature type="transmembrane region" description="Helical" evidence="2">
    <location>
        <begin position="555"/>
        <end position="574"/>
    </location>
</feature>
<dbReference type="Pfam" id="PF07245">
    <property type="entry name" value="Phlebovirus_G2"/>
    <property type="match status" value="1"/>
</dbReference>
<feature type="compositionally biased region" description="Basic and acidic residues" evidence="1">
    <location>
        <begin position="308"/>
        <end position="326"/>
    </location>
</feature>
<dbReference type="InterPro" id="IPR009878">
    <property type="entry name" value="Phlebovirus_G2_fusion"/>
</dbReference>
<feature type="compositionally biased region" description="Basic residues" evidence="1">
    <location>
        <begin position="160"/>
        <end position="171"/>
    </location>
</feature>
<dbReference type="Proteomes" id="UP001175271">
    <property type="component" value="Unassembled WGS sequence"/>
</dbReference>
<feature type="region of interest" description="Disordered" evidence="1">
    <location>
        <begin position="160"/>
        <end position="189"/>
    </location>
</feature>
<accession>A0AA39LXQ3</accession>
<feature type="transmembrane region" description="Helical" evidence="2">
    <location>
        <begin position="580"/>
        <end position="600"/>
    </location>
</feature>